<dbReference type="InterPro" id="IPR052709">
    <property type="entry name" value="Transposase-MT_Hybrid"/>
</dbReference>
<organism evidence="3 4">
    <name type="scientific">Eumeta variegata</name>
    <name type="common">Bagworm moth</name>
    <name type="synonym">Eumeta japonica</name>
    <dbReference type="NCBI Taxonomy" id="151549"/>
    <lineage>
        <taxon>Eukaryota</taxon>
        <taxon>Metazoa</taxon>
        <taxon>Ecdysozoa</taxon>
        <taxon>Arthropoda</taxon>
        <taxon>Hexapoda</taxon>
        <taxon>Insecta</taxon>
        <taxon>Pterygota</taxon>
        <taxon>Neoptera</taxon>
        <taxon>Endopterygota</taxon>
        <taxon>Lepidoptera</taxon>
        <taxon>Glossata</taxon>
        <taxon>Ditrysia</taxon>
        <taxon>Tineoidea</taxon>
        <taxon>Psychidae</taxon>
        <taxon>Oiketicinae</taxon>
        <taxon>Eumeta</taxon>
    </lineage>
</organism>
<accession>A0A4C1U2C2</accession>
<dbReference type="GO" id="GO:0005634">
    <property type="term" value="C:nucleus"/>
    <property type="evidence" value="ECO:0007669"/>
    <property type="project" value="TreeGrafter"/>
</dbReference>
<proteinExistence type="predicted"/>
<dbReference type="GO" id="GO:0046975">
    <property type="term" value="F:histone H3K36 methyltransferase activity"/>
    <property type="evidence" value="ECO:0007669"/>
    <property type="project" value="TreeGrafter"/>
</dbReference>
<comment type="caution">
    <text evidence="3">The sequence shown here is derived from an EMBL/GenBank/DDBJ whole genome shotgun (WGS) entry which is preliminary data.</text>
</comment>
<protein>
    <submittedName>
        <fullName evidence="3">Mariner Mos1 transposase</fullName>
    </submittedName>
</protein>
<dbReference type="GO" id="GO:0003697">
    <property type="term" value="F:single-stranded DNA binding"/>
    <property type="evidence" value="ECO:0007669"/>
    <property type="project" value="TreeGrafter"/>
</dbReference>
<dbReference type="GO" id="GO:0044774">
    <property type="term" value="P:mitotic DNA integrity checkpoint signaling"/>
    <property type="evidence" value="ECO:0007669"/>
    <property type="project" value="TreeGrafter"/>
</dbReference>
<dbReference type="AlphaFoldDB" id="A0A4C1U2C2"/>
<dbReference type="GO" id="GO:0000014">
    <property type="term" value="F:single-stranded DNA endodeoxyribonuclease activity"/>
    <property type="evidence" value="ECO:0007669"/>
    <property type="project" value="TreeGrafter"/>
</dbReference>
<dbReference type="Gene3D" id="1.10.10.1450">
    <property type="match status" value="1"/>
</dbReference>
<dbReference type="Gene3D" id="1.10.10.10">
    <property type="entry name" value="Winged helix-like DNA-binding domain superfamily/Winged helix DNA-binding domain"/>
    <property type="match status" value="1"/>
</dbReference>
<reference evidence="3 4" key="1">
    <citation type="journal article" date="2019" name="Commun. Biol.">
        <title>The bagworm genome reveals a unique fibroin gene that provides high tensile strength.</title>
        <authorList>
            <person name="Kono N."/>
            <person name="Nakamura H."/>
            <person name="Ohtoshi R."/>
            <person name="Tomita M."/>
            <person name="Numata K."/>
            <person name="Arakawa K."/>
        </authorList>
    </citation>
    <scope>NUCLEOTIDE SEQUENCE [LARGE SCALE GENOMIC DNA]</scope>
</reference>
<sequence length="197" mass="22425">MSGSSGGPLPSPSVHSPSLTSLPPSTTRYLLYQTSYLFPRGQQSTYNTSEIQFLWTLLDFLGFLDDLVEFVEIFQRHLTGTSLDRLGLSWIWFPPQEIDNLVAEAHRLLVEAHDETALNKRTCREWFQKLKNGDFDVDDKGHSGRPKIYEDAELEELLEEDSSLTQKELASRIASDQLGVVYYELLNASETTTETLY</sequence>
<dbReference type="GO" id="GO:0000793">
    <property type="term" value="C:condensed chromosome"/>
    <property type="evidence" value="ECO:0007669"/>
    <property type="project" value="TreeGrafter"/>
</dbReference>
<dbReference type="Pfam" id="PF17906">
    <property type="entry name" value="HTH_48"/>
    <property type="match status" value="1"/>
</dbReference>
<dbReference type="GO" id="GO:0035861">
    <property type="term" value="C:site of double-strand break"/>
    <property type="evidence" value="ECO:0007669"/>
    <property type="project" value="TreeGrafter"/>
</dbReference>
<feature type="region of interest" description="Disordered" evidence="1">
    <location>
        <begin position="1"/>
        <end position="21"/>
    </location>
</feature>
<keyword evidence="4" id="KW-1185">Reference proteome</keyword>
<gene>
    <name evidence="3" type="ORF">EVAR_78882_1</name>
</gene>
<evidence type="ECO:0000313" key="3">
    <source>
        <dbReference type="EMBL" id="GBP20505.1"/>
    </source>
</evidence>
<dbReference type="GO" id="GO:0031297">
    <property type="term" value="P:replication fork processing"/>
    <property type="evidence" value="ECO:0007669"/>
    <property type="project" value="TreeGrafter"/>
</dbReference>
<evidence type="ECO:0000259" key="2">
    <source>
        <dbReference type="Pfam" id="PF17906"/>
    </source>
</evidence>
<dbReference type="InterPro" id="IPR041426">
    <property type="entry name" value="Mos1_HTH"/>
</dbReference>
<dbReference type="PANTHER" id="PTHR46060">
    <property type="entry name" value="MARINER MOS1 TRANSPOSASE-LIKE PROTEIN"/>
    <property type="match status" value="1"/>
</dbReference>
<dbReference type="PANTHER" id="PTHR46060:SF2">
    <property type="entry name" value="HISTONE-LYSINE N-METHYLTRANSFERASE SETMAR"/>
    <property type="match status" value="1"/>
</dbReference>
<dbReference type="OrthoDB" id="616263at2759"/>
<dbReference type="GO" id="GO:0003690">
    <property type="term" value="F:double-stranded DNA binding"/>
    <property type="evidence" value="ECO:0007669"/>
    <property type="project" value="TreeGrafter"/>
</dbReference>
<dbReference type="Proteomes" id="UP000299102">
    <property type="component" value="Unassembled WGS sequence"/>
</dbReference>
<feature type="domain" description="Mos1 transposase HTH" evidence="2">
    <location>
        <begin position="102"/>
        <end position="134"/>
    </location>
</feature>
<dbReference type="EMBL" id="BGZK01000119">
    <property type="protein sequence ID" value="GBP20505.1"/>
    <property type="molecule type" value="Genomic_DNA"/>
</dbReference>
<name>A0A4C1U2C2_EUMVA</name>
<dbReference type="GO" id="GO:0044547">
    <property type="term" value="F:DNA topoisomerase binding"/>
    <property type="evidence" value="ECO:0007669"/>
    <property type="project" value="TreeGrafter"/>
</dbReference>
<dbReference type="GO" id="GO:0015074">
    <property type="term" value="P:DNA integration"/>
    <property type="evidence" value="ECO:0007669"/>
    <property type="project" value="TreeGrafter"/>
</dbReference>
<dbReference type="GO" id="GO:0000729">
    <property type="term" value="P:DNA double-strand break processing"/>
    <property type="evidence" value="ECO:0007669"/>
    <property type="project" value="TreeGrafter"/>
</dbReference>
<dbReference type="InterPro" id="IPR036388">
    <property type="entry name" value="WH-like_DNA-bd_sf"/>
</dbReference>
<dbReference type="GO" id="GO:0006303">
    <property type="term" value="P:double-strand break repair via nonhomologous end joining"/>
    <property type="evidence" value="ECO:0007669"/>
    <property type="project" value="TreeGrafter"/>
</dbReference>
<evidence type="ECO:0000313" key="4">
    <source>
        <dbReference type="Proteomes" id="UP000299102"/>
    </source>
</evidence>
<feature type="compositionally biased region" description="Low complexity" evidence="1">
    <location>
        <begin position="12"/>
        <end position="21"/>
    </location>
</feature>
<dbReference type="GO" id="GO:0042800">
    <property type="term" value="F:histone H3K4 methyltransferase activity"/>
    <property type="evidence" value="ECO:0007669"/>
    <property type="project" value="TreeGrafter"/>
</dbReference>
<evidence type="ECO:0000256" key="1">
    <source>
        <dbReference type="SAM" id="MobiDB-lite"/>
    </source>
</evidence>